<sequence>MNPFLLTPRLKKASTTHYTTILQRMTHPIVPRRLFGKPIRLSSGDTLYNRARDVRENTEQQESLLQRIAALELHSDDNTYAELLDLRSQLRSLFNNRAQKAFLTVRKTFHEHGNKCGRLLANALRTHRQALYVTHLRSPQGTTVTLPKDMLDLFHDYFTKLYGLTPAPNQTAPDITQRFLRTHLRSRLTPRMRSSIEGTITAEELHEAIKRTPVGKTPGPDGLTLKYYKTCEKFLSRAWLASFNGLTEPASQIAPQTLSATITLIPKPDKDHALCANYRPISLLNQDVKLFAKVLALRIAKHMRHLIHPDQTGFMPGREGRDNTTLAINLIHAAQRPGPTLLLSTDAEKAFDRVHWPFLFQTLHHMGFGPNALRWITALYDFPTARINLNGTLSSPFIIKNGTRQGCPLSPLLFALSLEPLLQAIRANPSIHGVCVGRHTHKVAAYADDLLFFIQQPQISLPSLIELLREYGSLSNYKINMSKSEILNISIPAPLSTHIQSTFPF</sequence>
<dbReference type="OrthoDB" id="416119at2759"/>
<accession>A0A8C5QQ95</accession>
<dbReference type="CDD" id="cd01650">
    <property type="entry name" value="RT_nLTR_like"/>
    <property type="match status" value="1"/>
</dbReference>
<reference evidence="2" key="2">
    <citation type="submission" date="2025-09" db="UniProtKB">
        <authorList>
            <consortium name="Ensembl"/>
        </authorList>
    </citation>
    <scope>IDENTIFICATION</scope>
</reference>
<proteinExistence type="predicted"/>
<organism evidence="2 3">
    <name type="scientific">Leptobrachium leishanense</name>
    <name type="common">Leishan spiny toad</name>
    <dbReference type="NCBI Taxonomy" id="445787"/>
    <lineage>
        <taxon>Eukaryota</taxon>
        <taxon>Metazoa</taxon>
        <taxon>Chordata</taxon>
        <taxon>Craniata</taxon>
        <taxon>Vertebrata</taxon>
        <taxon>Euteleostomi</taxon>
        <taxon>Amphibia</taxon>
        <taxon>Batrachia</taxon>
        <taxon>Anura</taxon>
        <taxon>Pelobatoidea</taxon>
        <taxon>Megophryidae</taxon>
        <taxon>Leptobrachium</taxon>
    </lineage>
</organism>
<evidence type="ECO:0000313" key="3">
    <source>
        <dbReference type="Proteomes" id="UP000694569"/>
    </source>
</evidence>
<evidence type="ECO:0000259" key="1">
    <source>
        <dbReference type="PROSITE" id="PS50878"/>
    </source>
</evidence>
<dbReference type="InterPro" id="IPR000477">
    <property type="entry name" value="RT_dom"/>
</dbReference>
<name>A0A8C5QQ95_9ANUR</name>
<dbReference type="InterPro" id="IPR043502">
    <property type="entry name" value="DNA/RNA_pol_sf"/>
</dbReference>
<dbReference type="Pfam" id="PF00078">
    <property type="entry name" value="RVT_1"/>
    <property type="match status" value="1"/>
</dbReference>
<evidence type="ECO:0000313" key="2">
    <source>
        <dbReference type="Ensembl" id="ENSLLEP00000040977.1"/>
    </source>
</evidence>
<feature type="domain" description="Reverse transcriptase" evidence="1">
    <location>
        <begin position="246"/>
        <end position="505"/>
    </location>
</feature>
<dbReference type="SUPFAM" id="SSF56672">
    <property type="entry name" value="DNA/RNA polymerases"/>
    <property type="match status" value="1"/>
</dbReference>
<keyword evidence="3" id="KW-1185">Reference proteome</keyword>
<dbReference type="Proteomes" id="UP000694569">
    <property type="component" value="Unplaced"/>
</dbReference>
<dbReference type="PANTHER" id="PTHR31635">
    <property type="entry name" value="REVERSE TRANSCRIPTASE DOMAIN-CONTAINING PROTEIN-RELATED"/>
    <property type="match status" value="1"/>
</dbReference>
<reference evidence="2" key="1">
    <citation type="submission" date="2025-08" db="UniProtKB">
        <authorList>
            <consortium name="Ensembl"/>
        </authorList>
    </citation>
    <scope>IDENTIFICATION</scope>
</reference>
<protein>
    <recommendedName>
        <fullName evidence="1">Reverse transcriptase domain-containing protein</fullName>
    </recommendedName>
</protein>
<dbReference type="PROSITE" id="PS50878">
    <property type="entry name" value="RT_POL"/>
    <property type="match status" value="1"/>
</dbReference>
<dbReference type="AlphaFoldDB" id="A0A8C5QQ95"/>
<dbReference type="PANTHER" id="PTHR31635:SF196">
    <property type="entry name" value="REVERSE TRANSCRIPTASE DOMAIN-CONTAINING PROTEIN-RELATED"/>
    <property type="match status" value="1"/>
</dbReference>
<dbReference type="Ensembl" id="ENSLLET00000042632.1">
    <property type="protein sequence ID" value="ENSLLEP00000040977.1"/>
    <property type="gene ID" value="ENSLLEG00000026083.1"/>
</dbReference>
<dbReference type="GeneTree" id="ENSGT00940000165023"/>